<dbReference type="PROSITE" id="PS00455">
    <property type="entry name" value="AMP_BINDING"/>
    <property type="match status" value="1"/>
</dbReference>
<evidence type="ECO:0000313" key="4">
    <source>
        <dbReference type="Proteomes" id="UP000235015"/>
    </source>
</evidence>
<evidence type="ECO:0000259" key="1">
    <source>
        <dbReference type="Pfam" id="PF00501"/>
    </source>
</evidence>
<organism evidence="3 4">
    <name type="scientific">Sedimenticola selenatireducens</name>
    <dbReference type="NCBI Taxonomy" id="191960"/>
    <lineage>
        <taxon>Bacteria</taxon>
        <taxon>Pseudomonadati</taxon>
        <taxon>Pseudomonadota</taxon>
        <taxon>Gammaproteobacteria</taxon>
        <taxon>Chromatiales</taxon>
        <taxon>Sedimenticolaceae</taxon>
        <taxon>Sedimenticola</taxon>
    </lineage>
</organism>
<dbReference type="STRING" id="1111735.GCA_000428045_03135"/>
<feature type="domain" description="AMP-binding enzyme C-terminal" evidence="2">
    <location>
        <begin position="426"/>
        <end position="500"/>
    </location>
</feature>
<dbReference type="GO" id="GO:0016878">
    <property type="term" value="F:acid-thiol ligase activity"/>
    <property type="evidence" value="ECO:0007669"/>
    <property type="project" value="UniProtKB-ARBA"/>
</dbReference>
<dbReference type="Pfam" id="PF13193">
    <property type="entry name" value="AMP-binding_C"/>
    <property type="match status" value="1"/>
</dbReference>
<dbReference type="Gene3D" id="3.40.50.12780">
    <property type="entry name" value="N-terminal domain of ligase-like"/>
    <property type="match status" value="1"/>
</dbReference>
<comment type="caution">
    <text evidence="3">The sequence shown here is derived from an EMBL/GenBank/DDBJ whole genome shotgun (WGS) entry which is preliminary data.</text>
</comment>
<name>A0A2N6CRW8_9GAMM</name>
<sequence>MTVATTPSIPEMMRATAERYGDQPAILFADSNVTFGHVDQQSDAVAAALAGQGVGKGDRIALYCVNSAEFAIAYACIVKAGAVVVPVNLLLNPREILYILKDAGVTGLIYHHLMAAGVAAFRDELATLGFAVCIGGEDVNPQDLDFAALCRSGAPTPRPVLYPDEDLAAILYTSGTTGHPKGAMLTHRNLVSNTCSVKAALQLRAGEDRLLVVLPMFHSFAATVGTLTPLLHGFSLAPVPKFDPVTVSEVIEAVGATVFLGVPSMYNVLLRMPEEQVRRWSSIRYCVSGGAAMPEAIMHQFEERFGMPVCEGDGPTECSPVTCVNPVDGVRKPASVGLPVPEVEMEIYDDAGQRIGIDSIGEICVKGPNVMKGYWNLPEETAESFFGEWVRTGDLGYKDADGYVYIVDRKKDMIIVNGMNVYPRIVEELLYAHPAILEAAVVGEPSELHGEIPVAYVVLKEDEQLAAAEIRAYCRENLGRHEVPRKIQLCPNLPKNAAGKILKRELRKSGELERGIDIRSPD</sequence>
<dbReference type="InterPro" id="IPR042099">
    <property type="entry name" value="ANL_N_sf"/>
</dbReference>
<dbReference type="InterPro" id="IPR045851">
    <property type="entry name" value="AMP-bd_C_sf"/>
</dbReference>
<evidence type="ECO:0000259" key="2">
    <source>
        <dbReference type="Pfam" id="PF13193"/>
    </source>
</evidence>
<reference evidence="3 4" key="1">
    <citation type="submission" date="2017-11" db="EMBL/GenBank/DDBJ databases">
        <title>Genome-resolved metagenomics identifies genetic mobility, metabolic interactions, and unexpected diversity in perchlorate-reducing communities.</title>
        <authorList>
            <person name="Barnum T.P."/>
            <person name="Figueroa I.A."/>
            <person name="Carlstrom C.I."/>
            <person name="Lucas L.N."/>
            <person name="Engelbrektson A.L."/>
            <person name="Coates J.D."/>
        </authorList>
    </citation>
    <scope>NUCLEOTIDE SEQUENCE [LARGE SCALE GENOMIC DNA]</scope>
    <source>
        <strain evidence="3">BM301</strain>
    </source>
</reference>
<dbReference type="NCBIfam" id="NF004837">
    <property type="entry name" value="PRK06187.1"/>
    <property type="match status" value="1"/>
</dbReference>
<dbReference type="Proteomes" id="UP000235015">
    <property type="component" value="Unassembled WGS sequence"/>
</dbReference>
<dbReference type="InterPro" id="IPR025110">
    <property type="entry name" value="AMP-bd_C"/>
</dbReference>
<dbReference type="AlphaFoldDB" id="A0A2N6CRW8"/>
<feature type="domain" description="AMP-dependent synthetase/ligase" evidence="1">
    <location>
        <begin position="14"/>
        <end position="375"/>
    </location>
</feature>
<dbReference type="InterPro" id="IPR050237">
    <property type="entry name" value="ATP-dep_AMP-bd_enzyme"/>
</dbReference>
<keyword evidence="3" id="KW-0436">Ligase</keyword>
<proteinExistence type="predicted"/>
<dbReference type="Pfam" id="PF00501">
    <property type="entry name" value="AMP-binding"/>
    <property type="match status" value="1"/>
</dbReference>
<dbReference type="PANTHER" id="PTHR43767">
    <property type="entry name" value="LONG-CHAIN-FATTY-ACID--COA LIGASE"/>
    <property type="match status" value="1"/>
</dbReference>
<gene>
    <name evidence="3" type="ORF">C0630_18130</name>
</gene>
<evidence type="ECO:0000313" key="3">
    <source>
        <dbReference type="EMBL" id="PLX59834.1"/>
    </source>
</evidence>
<dbReference type="RefSeq" id="WP_273440869.1">
    <property type="nucleotide sequence ID" value="NZ_PKUN01000030.1"/>
</dbReference>
<dbReference type="SUPFAM" id="SSF56801">
    <property type="entry name" value="Acetyl-CoA synthetase-like"/>
    <property type="match status" value="1"/>
</dbReference>
<dbReference type="InterPro" id="IPR000873">
    <property type="entry name" value="AMP-dep_synth/lig_dom"/>
</dbReference>
<dbReference type="EMBL" id="PKUN01000030">
    <property type="protein sequence ID" value="PLX59834.1"/>
    <property type="molecule type" value="Genomic_DNA"/>
</dbReference>
<protein>
    <submittedName>
        <fullName evidence="3">Long-chain fatty acid--CoA ligase</fullName>
    </submittedName>
</protein>
<dbReference type="CDD" id="cd05936">
    <property type="entry name" value="FC-FACS_FadD_like"/>
    <property type="match status" value="1"/>
</dbReference>
<dbReference type="PANTHER" id="PTHR43767:SF1">
    <property type="entry name" value="NONRIBOSOMAL PEPTIDE SYNTHASE PES1 (EUROFUNG)-RELATED"/>
    <property type="match status" value="1"/>
</dbReference>
<accession>A0A2N6CRW8</accession>
<dbReference type="Gene3D" id="3.30.300.30">
    <property type="match status" value="1"/>
</dbReference>
<dbReference type="InterPro" id="IPR020845">
    <property type="entry name" value="AMP-binding_CS"/>
</dbReference>